<dbReference type="OrthoDB" id="1792at2759"/>
<dbReference type="EMBL" id="CAFZ01000080">
    <property type="protein sequence ID" value="CCA70355.1"/>
    <property type="molecule type" value="Genomic_DNA"/>
</dbReference>
<evidence type="ECO:0000259" key="3">
    <source>
        <dbReference type="Pfam" id="PF04840"/>
    </source>
</evidence>
<dbReference type="OMA" id="WCGDDCL"/>
<accession>G4TGC8</accession>
<name>G4TGC8_SERID</name>
<proteinExistence type="inferred from homology"/>
<dbReference type="FunFam" id="1.10.150.780:FF:000001">
    <property type="entry name" value="Vacuolar protein sorting-associated protein 16 homolog"/>
    <property type="match status" value="1"/>
</dbReference>
<dbReference type="GO" id="GO:0005768">
    <property type="term" value="C:endosome"/>
    <property type="evidence" value="ECO:0007669"/>
    <property type="project" value="UniProtKB-ARBA"/>
</dbReference>
<dbReference type="FunCoup" id="G4TGC8">
    <property type="interactions" value="750"/>
</dbReference>
<evidence type="ECO:0000259" key="4">
    <source>
        <dbReference type="Pfam" id="PF04841"/>
    </source>
</evidence>
<dbReference type="InterPro" id="IPR006926">
    <property type="entry name" value="Vps16_N"/>
</dbReference>
<gene>
    <name evidence="5" type="ORF">PIIN_04294</name>
</gene>
<evidence type="ECO:0000256" key="2">
    <source>
        <dbReference type="PIRNR" id="PIRNR007949"/>
    </source>
</evidence>
<evidence type="ECO:0000313" key="6">
    <source>
        <dbReference type="Proteomes" id="UP000007148"/>
    </source>
</evidence>
<keyword evidence="2" id="KW-0813">Transport</keyword>
<dbReference type="InterPro" id="IPR016534">
    <property type="entry name" value="VPS16"/>
</dbReference>
<dbReference type="SUPFAM" id="SSF50978">
    <property type="entry name" value="WD40 repeat-like"/>
    <property type="match status" value="1"/>
</dbReference>
<comment type="similarity">
    <text evidence="1 2">Belongs to the VPS16 family.</text>
</comment>
<dbReference type="eggNOG" id="KOG2280">
    <property type="taxonomic scope" value="Eukaryota"/>
</dbReference>
<dbReference type="AlphaFoldDB" id="G4TGC8"/>
<sequence length="883" mass="96551">MDPTSLIQHPTLTWEAVNDGAVFYSRRHVYHMNWNLGAGGGGSDLSGYVVAAARFGGPIAIIRDNSKLIALGRTTFTKPVILVYSSAGTQLASITWELSKIVALGWTMSEELVVLNEDGQYRLYDLLGTTYRTYSLGPEAAETGVVDARIFEAGLVALTGNLSFLEVRAWSGSKPTVLSSPVLTGPPITWTIIPPDQTSSRHAEVIMAVEGTIYTCDNLEHIDQQLGGSGPFTHIAVSPNGRSLALLTSSSNLWVITSDFQRKILEFDVSSLAATSSTSTPIQLAWCGSDAVLLSYPTTVVLLAPGGETLTYHYVSTPYMVTEPDGVRVLNKEDCEFVQRVPDSLEKVFRPGSTAPAAFLFDASESFARNASSSSSVGVGVGSGSAGRARTDESIRALKPDLAFAVDACIDAAGREWDVAWQKKLLAAAKFGRAFIDLYDPRPFVAMGQTLKVLNAIRYYEIGIPMTYQQYTLLSPEELLARLTSRSMHLLALRIANFLSIKPDAVLKHWACAKISKTRPDGGIGGGIGGVSGTAEDDEDVARGIVEKFEAMGAGAGSAGVSYAEIAKRAWESGRNRLATALLDHETRAAEQVPLLLGMREDGRALEKAVDSGDTDLVYQVLLNLHKRLPLGDFFKLIEDGGPKVAPASRLLQIYARDQNREMLRDFFYSDDRRVDSGLLLLEDASTQEDLTARINSIKAAQKFFSEDRERGFEARMMDENARLLALQQTLEKDVDGKAAFVGLSVGDTIMLCLQCGLHKRAEKVRSDWKVSDKQFWWLKLRALTEAKAWDELDAFSKSKKSPIGYEPFVRHLVSKGFHQQAAAYVARCDAAKRGELYMLCNEYRAAGKEFKDRGDKAGLSELVRTCPDRLIARELQGLLSSM</sequence>
<comment type="function">
    <text evidence="2">Essential for vacuolar protein sorting. Required for vacuole biogenesis, stability and to maintain vacuole morphology.</text>
</comment>
<dbReference type="PANTHER" id="PTHR12811">
    <property type="entry name" value="VACUOLAR PROTEIN SORTING VPS16"/>
    <property type="match status" value="1"/>
</dbReference>
<dbReference type="Gene3D" id="1.10.150.780">
    <property type="entry name" value="Vps16, C-terminal region"/>
    <property type="match status" value="1"/>
</dbReference>
<evidence type="ECO:0000256" key="1">
    <source>
        <dbReference type="ARBA" id="ARBA00009250"/>
    </source>
</evidence>
<dbReference type="GO" id="GO:0030897">
    <property type="term" value="C:HOPS complex"/>
    <property type="evidence" value="ECO:0007669"/>
    <property type="project" value="TreeGrafter"/>
</dbReference>
<dbReference type="GO" id="GO:0042144">
    <property type="term" value="P:vacuole fusion, non-autophagic"/>
    <property type="evidence" value="ECO:0007669"/>
    <property type="project" value="TreeGrafter"/>
</dbReference>
<dbReference type="InterPro" id="IPR036322">
    <property type="entry name" value="WD40_repeat_dom_sf"/>
</dbReference>
<dbReference type="GO" id="GO:0098588">
    <property type="term" value="C:bounding membrane of organelle"/>
    <property type="evidence" value="ECO:0007669"/>
    <property type="project" value="UniProtKB-ARBA"/>
</dbReference>
<dbReference type="InterPro" id="IPR006925">
    <property type="entry name" value="Vps16_C"/>
</dbReference>
<protein>
    <recommendedName>
        <fullName evidence="2">Probable vacuolar protein sorting-associated protein 16 homolog</fullName>
    </recommendedName>
</protein>
<feature type="domain" description="Vps16 C-terminal" evidence="3">
    <location>
        <begin position="561"/>
        <end position="868"/>
    </location>
</feature>
<dbReference type="STRING" id="1109443.G4TGC8"/>
<dbReference type="InParanoid" id="G4TGC8"/>
<feature type="domain" description="Vps16 N-terminal" evidence="4">
    <location>
        <begin position="10"/>
        <end position="445"/>
    </location>
</feature>
<dbReference type="PANTHER" id="PTHR12811:SF0">
    <property type="entry name" value="VACUOLAR PROTEIN SORTING-ASSOCIATED PROTEIN 16 HOMOLOG"/>
    <property type="match status" value="1"/>
</dbReference>
<evidence type="ECO:0000313" key="5">
    <source>
        <dbReference type="EMBL" id="CCA70355.1"/>
    </source>
</evidence>
<keyword evidence="6" id="KW-1185">Reference proteome</keyword>
<dbReference type="HOGENOM" id="CLU_008909_1_0_1"/>
<dbReference type="PIRSF" id="PIRSF007949">
    <property type="entry name" value="VPS16"/>
    <property type="match status" value="1"/>
</dbReference>
<dbReference type="GO" id="GO:0016197">
    <property type="term" value="P:endosomal transport"/>
    <property type="evidence" value="ECO:0007669"/>
    <property type="project" value="TreeGrafter"/>
</dbReference>
<dbReference type="GO" id="GO:0006886">
    <property type="term" value="P:intracellular protein transport"/>
    <property type="evidence" value="ECO:0007669"/>
    <property type="project" value="InterPro"/>
</dbReference>
<dbReference type="Pfam" id="PF04841">
    <property type="entry name" value="Vps16_N"/>
    <property type="match status" value="1"/>
</dbReference>
<dbReference type="GO" id="GO:0003779">
    <property type="term" value="F:actin binding"/>
    <property type="evidence" value="ECO:0007669"/>
    <property type="project" value="TreeGrafter"/>
</dbReference>
<organism evidence="5 6">
    <name type="scientific">Serendipita indica (strain DSM 11827)</name>
    <name type="common">Root endophyte fungus</name>
    <name type="synonym">Piriformospora indica</name>
    <dbReference type="NCBI Taxonomy" id="1109443"/>
    <lineage>
        <taxon>Eukaryota</taxon>
        <taxon>Fungi</taxon>
        <taxon>Dikarya</taxon>
        <taxon>Basidiomycota</taxon>
        <taxon>Agaricomycotina</taxon>
        <taxon>Agaricomycetes</taxon>
        <taxon>Sebacinales</taxon>
        <taxon>Serendipitaceae</taxon>
        <taxon>Serendipita</taxon>
    </lineage>
</organism>
<keyword evidence="2" id="KW-0653">Protein transport</keyword>
<dbReference type="Proteomes" id="UP000007148">
    <property type="component" value="Unassembled WGS sequence"/>
</dbReference>
<reference evidence="5 6" key="1">
    <citation type="journal article" date="2011" name="PLoS Pathog.">
        <title>Endophytic Life Strategies Decoded by Genome and Transcriptome Analyses of the Mutualistic Root Symbiont Piriformospora indica.</title>
        <authorList>
            <person name="Zuccaro A."/>
            <person name="Lahrmann U."/>
            <person name="Guldener U."/>
            <person name="Langen G."/>
            <person name="Pfiffi S."/>
            <person name="Biedenkopf D."/>
            <person name="Wong P."/>
            <person name="Samans B."/>
            <person name="Grimm C."/>
            <person name="Basiewicz M."/>
            <person name="Murat C."/>
            <person name="Martin F."/>
            <person name="Kogel K.H."/>
        </authorList>
    </citation>
    <scope>NUCLEOTIDE SEQUENCE [LARGE SCALE GENOMIC DNA]</scope>
    <source>
        <strain evidence="5 6">DSM 11827</strain>
    </source>
</reference>
<dbReference type="Pfam" id="PF04840">
    <property type="entry name" value="Vps16_C"/>
    <property type="match status" value="1"/>
</dbReference>
<comment type="caution">
    <text evidence="5">The sequence shown here is derived from an EMBL/GenBank/DDBJ whole genome shotgun (WGS) entry which is preliminary data.</text>
</comment>
<dbReference type="InterPro" id="IPR038132">
    <property type="entry name" value="Vps16_C_sf"/>
</dbReference>